<dbReference type="SUPFAM" id="SSF50978">
    <property type="entry name" value="WD40 repeat-like"/>
    <property type="match status" value="1"/>
</dbReference>
<dbReference type="OrthoDB" id="5448112at2"/>
<keyword evidence="3" id="KW-1185">Reference proteome</keyword>
<accession>A0A1X7EIW9</accession>
<proteinExistence type="predicted"/>
<dbReference type="InterPro" id="IPR036322">
    <property type="entry name" value="WD40_repeat_dom_sf"/>
</dbReference>
<organism evidence="2 3">
    <name type="scientific">Desulfovibrio gilichinskyi</name>
    <dbReference type="NCBI Taxonomy" id="1519643"/>
    <lineage>
        <taxon>Bacteria</taxon>
        <taxon>Pseudomonadati</taxon>
        <taxon>Thermodesulfobacteriota</taxon>
        <taxon>Desulfovibrionia</taxon>
        <taxon>Desulfovibrionales</taxon>
        <taxon>Desulfovibrionaceae</taxon>
        <taxon>Desulfovibrio</taxon>
    </lineage>
</organism>
<dbReference type="Proteomes" id="UP000192906">
    <property type="component" value="Unassembled WGS sequence"/>
</dbReference>
<sequence>MKKNFALLFIISLMIVFSGCFGSGRSAQAPDEPTVVSDDSLDVAHLVGNKPVTIAELVQFSASQQYSSLDSIYNRPPEGMTGNYYVQLSDGNEIVNLAENVTVLVQKENILAEGFKNGLIRIYGGPGCSAVQTSSEPVNDISWFPDSYVLAATSGNNPFVEVFNVKTCSRVLTADVNSTIDKFAVSPKGSWLAVIDKARRLWVGPPVGPFTQIHRFLREPLSLSFSDEEGILMAVDAIGEFAMWSPLKGVQIFRSKIEGGPFSSVKSDGPYLDMTTEAGDRFRWDVAQRVRSAYSESEKSFKLKNGVVSYISPRKRLSRKVFFKPVVIEVSKSPSAKAFRVNDIDGEMRYYSSVTGAPLEDLQDLADWQKVSVGNDYSFSERGRSFILAEPIAQREFQRLYCRFIPSKGYFLWWDKVARPDDYFRSRGMVPSRLGISKDSPLKWKPLEAGKIDIRDNN</sequence>
<dbReference type="EMBL" id="FWZU01000005">
    <property type="protein sequence ID" value="SMF34290.1"/>
    <property type="molecule type" value="Genomic_DNA"/>
</dbReference>
<name>A0A1X7EIW9_9BACT</name>
<dbReference type="Gene3D" id="2.130.10.10">
    <property type="entry name" value="YVTN repeat-like/Quinoprotein amine dehydrogenase"/>
    <property type="match status" value="1"/>
</dbReference>
<dbReference type="RefSeq" id="WP_085103620.1">
    <property type="nucleotide sequence ID" value="NZ_FWZU01000005.1"/>
</dbReference>
<feature type="chain" id="PRO_5012778598" description="WD40-like Beta Propeller Repeat" evidence="1">
    <location>
        <begin position="23"/>
        <end position="458"/>
    </location>
</feature>
<protein>
    <recommendedName>
        <fullName evidence="4">WD40-like Beta Propeller Repeat</fullName>
    </recommendedName>
</protein>
<evidence type="ECO:0000313" key="2">
    <source>
        <dbReference type="EMBL" id="SMF34290.1"/>
    </source>
</evidence>
<dbReference type="InterPro" id="IPR015943">
    <property type="entry name" value="WD40/YVTN_repeat-like_dom_sf"/>
</dbReference>
<dbReference type="AlphaFoldDB" id="A0A1X7EIW9"/>
<dbReference type="STRING" id="1519643.SAMN06295933_2978"/>
<evidence type="ECO:0008006" key="4">
    <source>
        <dbReference type="Google" id="ProtNLM"/>
    </source>
</evidence>
<reference evidence="3" key="1">
    <citation type="submission" date="2017-04" db="EMBL/GenBank/DDBJ databases">
        <authorList>
            <person name="Varghese N."/>
            <person name="Submissions S."/>
        </authorList>
    </citation>
    <scope>NUCLEOTIDE SEQUENCE [LARGE SCALE GENOMIC DNA]</scope>
    <source>
        <strain evidence="3">K3S</strain>
    </source>
</reference>
<feature type="signal peptide" evidence="1">
    <location>
        <begin position="1"/>
        <end position="22"/>
    </location>
</feature>
<dbReference type="PROSITE" id="PS51257">
    <property type="entry name" value="PROKAR_LIPOPROTEIN"/>
    <property type="match status" value="1"/>
</dbReference>
<evidence type="ECO:0000313" key="3">
    <source>
        <dbReference type="Proteomes" id="UP000192906"/>
    </source>
</evidence>
<keyword evidence="1" id="KW-0732">Signal</keyword>
<evidence type="ECO:0000256" key="1">
    <source>
        <dbReference type="SAM" id="SignalP"/>
    </source>
</evidence>
<gene>
    <name evidence="2" type="ORF">SAMN06295933_2978</name>
</gene>